<name>F9DMK7_9BACL</name>
<comment type="caution">
    <text evidence="1">The sequence shown here is derived from an EMBL/GenBank/DDBJ whole genome shotgun (WGS) entry which is preliminary data.</text>
</comment>
<gene>
    <name evidence="1" type="ORF">HMPREF9372_0037</name>
</gene>
<keyword evidence="1" id="KW-0378">Hydrolase</keyword>
<reference evidence="1 2" key="1">
    <citation type="submission" date="2011-04" db="EMBL/GenBank/DDBJ databases">
        <authorList>
            <person name="Muzny D."/>
            <person name="Qin X."/>
            <person name="Deng J."/>
            <person name="Jiang H."/>
            <person name="Liu Y."/>
            <person name="Qu J."/>
            <person name="Song X.-Z."/>
            <person name="Zhang L."/>
            <person name="Thornton R."/>
            <person name="Coyle M."/>
            <person name="Francisco L."/>
            <person name="Jackson L."/>
            <person name="Javaid M."/>
            <person name="Korchina V."/>
            <person name="Kovar C."/>
            <person name="Mata R."/>
            <person name="Mathew T."/>
            <person name="Ngo R."/>
            <person name="Nguyen L."/>
            <person name="Nguyen N."/>
            <person name="Okwuonu G."/>
            <person name="Ongeri F."/>
            <person name="Pham C."/>
            <person name="Simmons D."/>
            <person name="Wilczek-Boney K."/>
            <person name="Hale W."/>
            <person name="Jakkamsetti A."/>
            <person name="Pham P."/>
            <person name="Ruth R."/>
            <person name="San Lucas F."/>
            <person name="Warren J."/>
            <person name="Zhang J."/>
            <person name="Zhao Z."/>
            <person name="Zhou C."/>
            <person name="Zhu D."/>
            <person name="Lee S."/>
            <person name="Bess C."/>
            <person name="Blankenburg K."/>
            <person name="Forbes L."/>
            <person name="Fu Q."/>
            <person name="Gubbala S."/>
            <person name="Hirani K."/>
            <person name="Jayaseelan J.C."/>
            <person name="Lara F."/>
            <person name="Munidasa M."/>
            <person name="Palculict T."/>
            <person name="Patil S."/>
            <person name="Pu L.-L."/>
            <person name="Saada N."/>
            <person name="Tang L."/>
            <person name="Weissenberger G."/>
            <person name="Zhu Y."/>
            <person name="Hemphill L."/>
            <person name="Shang Y."/>
            <person name="Youmans B."/>
            <person name="Ayvaz T."/>
            <person name="Ross M."/>
            <person name="Santibanez J."/>
            <person name="Aqrawi P."/>
            <person name="Gross S."/>
            <person name="Joshi V."/>
            <person name="Fowler G."/>
            <person name="Nazareth L."/>
            <person name="Reid J."/>
            <person name="Worley K."/>
            <person name="Petrosino J."/>
            <person name="Highlander S."/>
            <person name="Gibbs R."/>
        </authorList>
    </citation>
    <scope>NUCLEOTIDE SEQUENCE [LARGE SCALE GENOMIC DNA]</scope>
    <source>
        <strain evidence="1 2">2681</strain>
    </source>
</reference>
<dbReference type="Proteomes" id="UP000005316">
    <property type="component" value="Unassembled WGS sequence"/>
</dbReference>
<dbReference type="EMBL" id="AFPZ01000001">
    <property type="protein sequence ID" value="EGQ27995.1"/>
    <property type="molecule type" value="Genomic_DNA"/>
</dbReference>
<organism evidence="1 2">
    <name type="scientific">Sporosarcina newyorkensis 2681</name>
    <dbReference type="NCBI Taxonomy" id="1027292"/>
    <lineage>
        <taxon>Bacteria</taxon>
        <taxon>Bacillati</taxon>
        <taxon>Bacillota</taxon>
        <taxon>Bacilli</taxon>
        <taxon>Bacillales</taxon>
        <taxon>Caryophanaceae</taxon>
        <taxon>Sporosarcina</taxon>
    </lineage>
</organism>
<evidence type="ECO:0000313" key="1">
    <source>
        <dbReference type="EMBL" id="EGQ27995.1"/>
    </source>
</evidence>
<sequence>MEINGVEHEIMIRGANKDNPVMILVHADLDHLKRRTLFNMKIYWKQILLW</sequence>
<evidence type="ECO:0000313" key="2">
    <source>
        <dbReference type="Proteomes" id="UP000005316"/>
    </source>
</evidence>
<dbReference type="HOGENOM" id="CLU_3122840_0_0_9"/>
<dbReference type="GO" id="GO:0016787">
    <property type="term" value="F:hydrolase activity"/>
    <property type="evidence" value="ECO:0007669"/>
    <property type="project" value="UniProtKB-KW"/>
</dbReference>
<dbReference type="AlphaFoldDB" id="F9DMK7"/>
<proteinExistence type="predicted"/>
<protein>
    <submittedName>
        <fullName evidence="1">Alpha/beta hydrolase</fullName>
    </submittedName>
</protein>
<accession>F9DMK7</accession>